<keyword evidence="1" id="KW-1133">Transmembrane helix</keyword>
<organism evidence="2 3">
    <name type="scientific">Nocardiopsis alba (strain ATCC BAA-2165 / BE74)</name>
    <dbReference type="NCBI Taxonomy" id="1205910"/>
    <lineage>
        <taxon>Bacteria</taxon>
        <taxon>Bacillati</taxon>
        <taxon>Actinomycetota</taxon>
        <taxon>Actinomycetes</taxon>
        <taxon>Streptosporangiales</taxon>
        <taxon>Nocardiopsidaceae</taxon>
        <taxon>Nocardiopsis</taxon>
    </lineage>
</organism>
<evidence type="ECO:0000313" key="3">
    <source>
        <dbReference type="Proteomes" id="UP000003779"/>
    </source>
</evidence>
<keyword evidence="1" id="KW-0472">Membrane</keyword>
<name>J7L6U5_NOCAA</name>
<feature type="transmembrane region" description="Helical" evidence="1">
    <location>
        <begin position="6"/>
        <end position="32"/>
    </location>
</feature>
<protein>
    <submittedName>
        <fullName evidence="2">Uncharacterized protein</fullName>
    </submittedName>
</protein>
<dbReference type="AlphaFoldDB" id="J7L6U5"/>
<evidence type="ECO:0000313" key="2">
    <source>
        <dbReference type="EMBL" id="AFR06167.1"/>
    </source>
</evidence>
<gene>
    <name evidence="2" type="ordered locus">B005_1027</name>
</gene>
<dbReference type="EMBL" id="CP003788">
    <property type="protein sequence ID" value="AFR06167.1"/>
    <property type="molecule type" value="Genomic_DNA"/>
</dbReference>
<sequence>MRDRGVLTAWGGTRCHGCFLLLVFTLAVVSVARRGRLRGGHREHTGRSVRVAGFFAPSVPPMSPWCHHLVTSTWLCD</sequence>
<dbReference type="PATRIC" id="fig|1205910.3.peg.975"/>
<dbReference type="STRING" id="1205910.B005_1027"/>
<evidence type="ECO:0000256" key="1">
    <source>
        <dbReference type="SAM" id="Phobius"/>
    </source>
</evidence>
<accession>J7L6U5</accession>
<proteinExistence type="predicted"/>
<dbReference type="KEGG" id="nal:B005_1027"/>
<dbReference type="HOGENOM" id="CLU_2634524_0_0_11"/>
<keyword evidence="1" id="KW-0812">Transmembrane</keyword>
<dbReference type="Proteomes" id="UP000003779">
    <property type="component" value="Chromosome"/>
</dbReference>
<reference evidence="3" key="2">
    <citation type="submission" date="2012-08" db="EMBL/GenBank/DDBJ databases">
        <title>Whole-genome sequence of Nocardiopsis alba strain ATCC BAA-2165 associated with honeybees.</title>
        <authorList>
            <person name="Qiao J."/>
            <person name="Chen L."/>
            <person name="Li Y."/>
            <person name="Wang J."/>
            <person name="Zhang W."/>
            <person name="Chen S."/>
        </authorList>
    </citation>
    <scope>NUCLEOTIDE SEQUENCE [LARGE SCALE GENOMIC DNA]</scope>
    <source>
        <strain evidence="3">ATCC BAA-2165 / BE74</strain>
    </source>
</reference>
<reference evidence="2 3" key="1">
    <citation type="journal article" date="2012" name="J. Bacteriol.">
        <title>Whole-Genome Sequence of Nocardiopsis alba Strain ATCC BAA-2165, Associated with Honeybees.</title>
        <authorList>
            <person name="Qiao J."/>
            <person name="Chen L."/>
            <person name="Li Y."/>
            <person name="Wang J."/>
            <person name="Zhang W."/>
            <person name="Chen S."/>
        </authorList>
    </citation>
    <scope>NUCLEOTIDE SEQUENCE [LARGE SCALE GENOMIC DNA]</scope>
    <source>
        <strain evidence="3">ATCC BAA-2165 / BE74</strain>
    </source>
</reference>